<dbReference type="Pfam" id="PF23539">
    <property type="entry name" value="DUF7134"/>
    <property type="match status" value="1"/>
</dbReference>
<evidence type="ECO:0000256" key="2">
    <source>
        <dbReference type="ARBA" id="ARBA00012438"/>
    </source>
</evidence>
<keyword evidence="9" id="KW-0472">Membrane</keyword>
<evidence type="ECO:0000313" key="13">
    <source>
        <dbReference type="EMBL" id="GIM89228.1"/>
    </source>
</evidence>
<dbReference type="Gene3D" id="1.20.5.1930">
    <property type="match status" value="1"/>
</dbReference>
<keyword evidence="3" id="KW-0597">Phosphoprotein</keyword>
<dbReference type="AlphaFoldDB" id="A0A919T4U6"/>
<dbReference type="Proteomes" id="UP000677082">
    <property type="component" value="Unassembled WGS sequence"/>
</dbReference>
<evidence type="ECO:0000259" key="12">
    <source>
        <dbReference type="Pfam" id="PF23539"/>
    </source>
</evidence>
<gene>
    <name evidence="13" type="ORF">Ato02nite_010210</name>
</gene>
<dbReference type="CDD" id="cd16917">
    <property type="entry name" value="HATPase_UhpB-NarQ-NarX-like"/>
    <property type="match status" value="1"/>
</dbReference>
<evidence type="ECO:0000256" key="4">
    <source>
        <dbReference type="ARBA" id="ARBA00022679"/>
    </source>
</evidence>
<dbReference type="Gene3D" id="3.30.565.10">
    <property type="entry name" value="Histidine kinase-like ATPase, C-terminal domain"/>
    <property type="match status" value="1"/>
</dbReference>
<feature type="domain" description="DUF7134" evidence="12">
    <location>
        <begin position="6"/>
        <end position="145"/>
    </location>
</feature>
<keyword evidence="9" id="KW-0812">Transmembrane</keyword>
<dbReference type="Pfam" id="PF02518">
    <property type="entry name" value="HATPase_c"/>
    <property type="match status" value="1"/>
</dbReference>
<feature type="domain" description="Signal transduction histidine kinase subgroup 3 dimerisation and phosphoacceptor" evidence="11">
    <location>
        <begin position="165"/>
        <end position="228"/>
    </location>
</feature>
<evidence type="ECO:0000256" key="7">
    <source>
        <dbReference type="ARBA" id="ARBA00022840"/>
    </source>
</evidence>
<evidence type="ECO:0000259" key="11">
    <source>
        <dbReference type="Pfam" id="PF07730"/>
    </source>
</evidence>
<feature type="transmembrane region" description="Helical" evidence="9">
    <location>
        <begin position="52"/>
        <end position="77"/>
    </location>
</feature>
<dbReference type="InterPro" id="IPR055558">
    <property type="entry name" value="DUF7134"/>
</dbReference>
<evidence type="ECO:0000256" key="3">
    <source>
        <dbReference type="ARBA" id="ARBA00022553"/>
    </source>
</evidence>
<dbReference type="GO" id="GO:0016020">
    <property type="term" value="C:membrane"/>
    <property type="evidence" value="ECO:0007669"/>
    <property type="project" value="InterPro"/>
</dbReference>
<dbReference type="InterPro" id="IPR011712">
    <property type="entry name" value="Sig_transdc_His_kin_sub3_dim/P"/>
</dbReference>
<dbReference type="EC" id="2.7.13.3" evidence="2"/>
<dbReference type="Pfam" id="PF07730">
    <property type="entry name" value="HisKA_3"/>
    <property type="match status" value="1"/>
</dbReference>
<name>A0A919T4U6_9ACTN</name>
<comment type="caution">
    <text evidence="13">The sequence shown here is derived from an EMBL/GenBank/DDBJ whole genome shotgun (WGS) entry which is preliminary data.</text>
</comment>
<dbReference type="PANTHER" id="PTHR24421">
    <property type="entry name" value="NITRATE/NITRITE SENSOR PROTEIN NARX-RELATED"/>
    <property type="match status" value="1"/>
</dbReference>
<dbReference type="GO" id="GO:0046983">
    <property type="term" value="F:protein dimerization activity"/>
    <property type="evidence" value="ECO:0007669"/>
    <property type="project" value="InterPro"/>
</dbReference>
<evidence type="ECO:0000256" key="9">
    <source>
        <dbReference type="SAM" id="Phobius"/>
    </source>
</evidence>
<sequence length="365" mass="38776">MPTLLRPVLADVLLAILLTALTVATAIGQPAAVSPWALLLAVLSVAPVALRQIAPVLTMLLIIAAVGVASLFGYGDLPSGGIGLLVAMFSVATLRSRRVAAVMFAATVALLALVYLTERDDLVWSQIAQAALIIAGAWVLGEGTRRWARRTEKLAADAERAVSEERVRIARELHDILAHHMSVISLQAGLAEYVLEADQPTARKAIGTVADTGREAMLEMRRLLDVLRVDRDEEPDLRPQPGLEMLDELIARTRTAGPAVTVVVGGPARPLPPGPDLCAYRMVQESLTNVLKHAGPGGAQVALEYGPHTLTIRVTDDGPVVRGYTEGHGIRGMRERAALYGGVLTAGPRPAGGFAVSLRLPLDDR</sequence>
<evidence type="ECO:0000256" key="1">
    <source>
        <dbReference type="ARBA" id="ARBA00000085"/>
    </source>
</evidence>
<dbReference type="EMBL" id="BOQN01000011">
    <property type="protein sequence ID" value="GIM89228.1"/>
    <property type="molecule type" value="Genomic_DNA"/>
</dbReference>
<evidence type="ECO:0000259" key="10">
    <source>
        <dbReference type="Pfam" id="PF02518"/>
    </source>
</evidence>
<feature type="transmembrane region" description="Helical" evidence="9">
    <location>
        <begin position="122"/>
        <end position="140"/>
    </location>
</feature>
<dbReference type="InterPro" id="IPR003594">
    <property type="entry name" value="HATPase_dom"/>
</dbReference>
<organism evidence="13 14">
    <name type="scientific">Paractinoplanes toevensis</name>
    <dbReference type="NCBI Taxonomy" id="571911"/>
    <lineage>
        <taxon>Bacteria</taxon>
        <taxon>Bacillati</taxon>
        <taxon>Actinomycetota</taxon>
        <taxon>Actinomycetes</taxon>
        <taxon>Micromonosporales</taxon>
        <taxon>Micromonosporaceae</taxon>
        <taxon>Paractinoplanes</taxon>
    </lineage>
</organism>
<keyword evidence="5" id="KW-0547">Nucleotide-binding</keyword>
<evidence type="ECO:0000256" key="8">
    <source>
        <dbReference type="ARBA" id="ARBA00023012"/>
    </source>
</evidence>
<dbReference type="RefSeq" id="WP_246606115.1">
    <property type="nucleotide sequence ID" value="NZ_BOQN01000011.1"/>
</dbReference>
<evidence type="ECO:0000256" key="6">
    <source>
        <dbReference type="ARBA" id="ARBA00022777"/>
    </source>
</evidence>
<feature type="transmembrane region" description="Helical" evidence="9">
    <location>
        <begin position="98"/>
        <end position="116"/>
    </location>
</feature>
<keyword evidence="6" id="KW-0418">Kinase</keyword>
<comment type="catalytic activity">
    <reaction evidence="1">
        <text>ATP + protein L-histidine = ADP + protein N-phospho-L-histidine.</text>
        <dbReference type="EC" id="2.7.13.3"/>
    </reaction>
</comment>
<dbReference type="SUPFAM" id="SSF55874">
    <property type="entry name" value="ATPase domain of HSP90 chaperone/DNA topoisomerase II/histidine kinase"/>
    <property type="match status" value="1"/>
</dbReference>
<keyword evidence="7" id="KW-0067">ATP-binding</keyword>
<evidence type="ECO:0000313" key="14">
    <source>
        <dbReference type="Proteomes" id="UP000677082"/>
    </source>
</evidence>
<dbReference type="InterPro" id="IPR036890">
    <property type="entry name" value="HATPase_C_sf"/>
</dbReference>
<keyword evidence="9" id="KW-1133">Transmembrane helix</keyword>
<proteinExistence type="predicted"/>
<dbReference type="GO" id="GO:0000155">
    <property type="term" value="F:phosphorelay sensor kinase activity"/>
    <property type="evidence" value="ECO:0007669"/>
    <property type="project" value="InterPro"/>
</dbReference>
<accession>A0A919T4U6</accession>
<keyword evidence="4" id="KW-0808">Transferase</keyword>
<dbReference type="PANTHER" id="PTHR24421:SF10">
    <property type="entry name" value="NITRATE_NITRITE SENSOR PROTEIN NARQ"/>
    <property type="match status" value="1"/>
</dbReference>
<dbReference type="InterPro" id="IPR050482">
    <property type="entry name" value="Sensor_HK_TwoCompSys"/>
</dbReference>
<keyword evidence="14" id="KW-1185">Reference proteome</keyword>
<dbReference type="GO" id="GO:0005524">
    <property type="term" value="F:ATP binding"/>
    <property type="evidence" value="ECO:0007669"/>
    <property type="project" value="UniProtKB-KW"/>
</dbReference>
<reference evidence="13 14" key="1">
    <citation type="submission" date="2021-03" db="EMBL/GenBank/DDBJ databases">
        <title>Whole genome shotgun sequence of Actinoplanes toevensis NBRC 105298.</title>
        <authorList>
            <person name="Komaki H."/>
            <person name="Tamura T."/>
        </authorList>
    </citation>
    <scope>NUCLEOTIDE SEQUENCE [LARGE SCALE GENOMIC DNA]</scope>
    <source>
        <strain evidence="13 14">NBRC 105298</strain>
    </source>
</reference>
<evidence type="ECO:0000256" key="5">
    <source>
        <dbReference type="ARBA" id="ARBA00022741"/>
    </source>
</evidence>
<feature type="domain" description="Histidine kinase/HSP90-like ATPase" evidence="10">
    <location>
        <begin position="280"/>
        <end position="363"/>
    </location>
</feature>
<protein>
    <recommendedName>
        <fullName evidence="2">histidine kinase</fullName>
        <ecNumber evidence="2">2.7.13.3</ecNumber>
    </recommendedName>
</protein>
<keyword evidence="8" id="KW-0902">Two-component regulatory system</keyword>